<comment type="cofactor">
    <cofactor evidence="6">
        <name>FAD</name>
        <dbReference type="ChEBI" id="CHEBI:57692"/>
    </cofactor>
    <text evidence="6">Binds 1 FAD per subunit.</text>
</comment>
<keyword evidence="6" id="KW-0547">Nucleotide-binding</keyword>
<dbReference type="InterPro" id="IPR050151">
    <property type="entry name" value="Class-I_Pyr_Nuc-Dis_Oxidored"/>
</dbReference>
<dbReference type="Pfam" id="PF02852">
    <property type="entry name" value="Pyr_redox_dim"/>
    <property type="match status" value="1"/>
</dbReference>
<protein>
    <submittedName>
        <fullName evidence="10">FAD-dependent pyridine nucleotide-disulfide oxidoreductase</fullName>
    </submittedName>
</protein>
<dbReference type="PRINTS" id="PR00368">
    <property type="entry name" value="FADPNR"/>
</dbReference>
<keyword evidence="5 6" id="KW-0520">NAD</keyword>
<dbReference type="SUPFAM" id="SSF51905">
    <property type="entry name" value="FAD/NAD(P)-binding domain"/>
    <property type="match status" value="1"/>
</dbReference>
<organism evidence="10">
    <name type="scientific">uncultured Chloroflexia bacterium</name>
    <dbReference type="NCBI Taxonomy" id="1672391"/>
    <lineage>
        <taxon>Bacteria</taxon>
        <taxon>Bacillati</taxon>
        <taxon>Chloroflexota</taxon>
        <taxon>Chloroflexia</taxon>
        <taxon>environmental samples</taxon>
    </lineage>
</organism>
<gene>
    <name evidence="10" type="ORF">AVDCRST_MAG26-1676</name>
</gene>
<evidence type="ECO:0000256" key="5">
    <source>
        <dbReference type="ARBA" id="ARBA00023027"/>
    </source>
</evidence>
<feature type="disulfide bond" description="Redox-active" evidence="7">
    <location>
        <begin position="39"/>
        <end position="44"/>
    </location>
</feature>
<evidence type="ECO:0000313" key="10">
    <source>
        <dbReference type="EMBL" id="CAA9246143.1"/>
    </source>
</evidence>
<feature type="domain" description="Pyridine nucleotide-disulphide oxidoreductase dimerisation" evidence="8">
    <location>
        <begin position="339"/>
        <end position="441"/>
    </location>
</feature>
<reference evidence="10" key="1">
    <citation type="submission" date="2020-02" db="EMBL/GenBank/DDBJ databases">
        <authorList>
            <person name="Meier V. D."/>
        </authorList>
    </citation>
    <scope>NUCLEOTIDE SEQUENCE</scope>
    <source>
        <strain evidence="10">AVDCRST_MAG26</strain>
    </source>
</reference>
<dbReference type="Gene3D" id="3.50.50.60">
    <property type="entry name" value="FAD/NAD(P)-binding domain"/>
    <property type="match status" value="2"/>
</dbReference>
<dbReference type="PIRSF" id="PIRSF000350">
    <property type="entry name" value="Mercury_reductase_MerA"/>
    <property type="match status" value="1"/>
</dbReference>
<sequence length="479" mass="51356">MFDLMVIGGGPAGATAALRARELGAHVALVERGRFGGTCTNDGCVPTRVLAKAARLVRDAEQFEDYALTGARPQVDFPGLLRRTQEIVDKVHAKKQLREHLDRAGITVVEGEARFLDEHTVAVSDGAQIQAEKFVICAGGHARRLPFPGGDLALTHSDVWSMRSLPRSVAIVGAAATGCQLASVFAAFGTHVTLLEMVPRVLPGEDELVSDVVGEALRRSGIEIMVGIEGVDRIEQADRGLRLHYNKQDEQHTVEAEAVIVAVGWPGNVDALNLPAANIRAERSYIVVDDFLRTSVPHIFAAGDITGRMMLVQSASHEARVAVENALGLAPSAFTHTIVPHGGFTDPEYGSVGLTEANARKTHDCVVAVVPYADLDRAVVDGRDEGFCKLIVDRADGEILGAHVVGEQAVEVVQLVAAAMVAGSRVEQLAQIELAYPTFTAIVGLAARQLVREMGIVPVVPEWRGIVGTRPVEWERSER</sequence>
<keyword evidence="4" id="KW-0560">Oxidoreductase</keyword>
<dbReference type="Pfam" id="PF07992">
    <property type="entry name" value="Pyr_redox_2"/>
    <property type="match status" value="1"/>
</dbReference>
<dbReference type="FunFam" id="3.30.390.30:FF:000001">
    <property type="entry name" value="Dihydrolipoyl dehydrogenase"/>
    <property type="match status" value="1"/>
</dbReference>
<dbReference type="PANTHER" id="PTHR22912:SF151">
    <property type="entry name" value="DIHYDROLIPOYL DEHYDROGENASE, MITOCHONDRIAL"/>
    <property type="match status" value="1"/>
</dbReference>
<feature type="binding site" evidence="6">
    <location>
        <position position="196"/>
    </location>
    <ligand>
        <name>NAD(+)</name>
        <dbReference type="ChEBI" id="CHEBI:57540"/>
    </ligand>
</feature>
<dbReference type="SUPFAM" id="SSF55424">
    <property type="entry name" value="FAD/NAD-linked reductases, dimerisation (C-terminal) domain"/>
    <property type="match status" value="1"/>
</dbReference>
<feature type="binding site" evidence="6">
    <location>
        <position position="304"/>
    </location>
    <ligand>
        <name>FAD</name>
        <dbReference type="ChEBI" id="CHEBI:57692"/>
    </ligand>
</feature>
<keyword evidence="2" id="KW-0285">Flavoprotein</keyword>
<dbReference type="AlphaFoldDB" id="A0A6J4I9B7"/>
<evidence type="ECO:0000256" key="7">
    <source>
        <dbReference type="PIRSR" id="PIRSR000350-4"/>
    </source>
</evidence>
<name>A0A6J4I9B7_9CHLR</name>
<evidence type="ECO:0000259" key="8">
    <source>
        <dbReference type="Pfam" id="PF02852"/>
    </source>
</evidence>
<evidence type="ECO:0000256" key="1">
    <source>
        <dbReference type="ARBA" id="ARBA00007532"/>
    </source>
</evidence>
<dbReference type="GO" id="GO:0050660">
    <property type="term" value="F:flavin adenine dinucleotide binding"/>
    <property type="evidence" value="ECO:0007669"/>
    <property type="project" value="TreeGrafter"/>
</dbReference>
<dbReference type="InterPro" id="IPR004099">
    <property type="entry name" value="Pyr_nucl-diS_OxRdtase_dimer"/>
</dbReference>
<evidence type="ECO:0000256" key="6">
    <source>
        <dbReference type="PIRSR" id="PIRSR000350-3"/>
    </source>
</evidence>
<evidence type="ECO:0000256" key="4">
    <source>
        <dbReference type="ARBA" id="ARBA00023002"/>
    </source>
</evidence>
<dbReference type="InterPro" id="IPR023753">
    <property type="entry name" value="FAD/NAD-binding_dom"/>
</dbReference>
<keyword evidence="3 6" id="KW-0274">FAD</keyword>
<dbReference type="GO" id="GO:0006103">
    <property type="term" value="P:2-oxoglutarate metabolic process"/>
    <property type="evidence" value="ECO:0007669"/>
    <property type="project" value="TreeGrafter"/>
</dbReference>
<accession>A0A6J4I9B7</accession>
<dbReference type="EMBL" id="CADCTK010000383">
    <property type="protein sequence ID" value="CAA9246143.1"/>
    <property type="molecule type" value="Genomic_DNA"/>
</dbReference>
<evidence type="ECO:0000256" key="2">
    <source>
        <dbReference type="ARBA" id="ARBA00022630"/>
    </source>
</evidence>
<comment type="similarity">
    <text evidence="1">Belongs to the class-I pyridine nucleotide-disulfide oxidoreductase family.</text>
</comment>
<dbReference type="InterPro" id="IPR036188">
    <property type="entry name" value="FAD/NAD-bd_sf"/>
</dbReference>
<evidence type="ECO:0000256" key="3">
    <source>
        <dbReference type="ARBA" id="ARBA00022827"/>
    </source>
</evidence>
<proteinExistence type="inferred from homology"/>
<dbReference type="GO" id="GO:0004148">
    <property type="term" value="F:dihydrolipoyl dehydrogenase (NADH) activity"/>
    <property type="evidence" value="ECO:0007669"/>
    <property type="project" value="TreeGrafter"/>
</dbReference>
<dbReference type="PRINTS" id="PR00411">
    <property type="entry name" value="PNDRDTASEI"/>
</dbReference>
<dbReference type="Gene3D" id="3.30.390.30">
    <property type="match status" value="1"/>
</dbReference>
<evidence type="ECO:0000259" key="9">
    <source>
        <dbReference type="Pfam" id="PF07992"/>
    </source>
</evidence>
<feature type="domain" description="FAD/NAD(P)-binding" evidence="9">
    <location>
        <begin position="2"/>
        <end position="319"/>
    </location>
</feature>
<dbReference type="PANTHER" id="PTHR22912">
    <property type="entry name" value="DISULFIDE OXIDOREDUCTASE"/>
    <property type="match status" value="1"/>
</dbReference>
<feature type="binding site" evidence="6">
    <location>
        <position position="264"/>
    </location>
    <ligand>
        <name>NAD(+)</name>
        <dbReference type="ChEBI" id="CHEBI:57540"/>
    </ligand>
</feature>
<dbReference type="InterPro" id="IPR001100">
    <property type="entry name" value="Pyr_nuc-diS_OxRdtase"/>
</dbReference>
<dbReference type="InterPro" id="IPR016156">
    <property type="entry name" value="FAD/NAD-linked_Rdtase_dimer_sf"/>
</dbReference>